<dbReference type="CDD" id="cd06089">
    <property type="entry name" value="KOW_RPL26"/>
    <property type="match status" value="1"/>
</dbReference>
<evidence type="ECO:0000256" key="4">
    <source>
        <dbReference type="ARBA" id="ARBA00022980"/>
    </source>
</evidence>
<evidence type="ECO:0000256" key="2">
    <source>
        <dbReference type="ARBA" id="ARBA00010618"/>
    </source>
</evidence>
<dbReference type="InterPro" id="IPR008991">
    <property type="entry name" value="Translation_prot_SH3-like_sf"/>
</dbReference>
<evidence type="ECO:0000256" key="7">
    <source>
        <dbReference type="SAM" id="MobiDB-lite"/>
    </source>
</evidence>
<dbReference type="Pfam" id="PF05843">
    <property type="entry name" value="Suf"/>
    <property type="match status" value="1"/>
</dbReference>
<proteinExistence type="inferred from homology"/>
<feature type="region of interest" description="Disordered" evidence="7">
    <location>
        <begin position="1"/>
        <end position="34"/>
    </location>
</feature>
<name>A0AAD5N8I2_PARTN</name>
<dbReference type="GO" id="GO:0015934">
    <property type="term" value="C:large ribosomal subunit"/>
    <property type="evidence" value="ECO:0007669"/>
    <property type="project" value="InterPro"/>
</dbReference>
<dbReference type="EMBL" id="JAHQIW010003839">
    <property type="protein sequence ID" value="KAJ1360329.1"/>
    <property type="molecule type" value="Genomic_DNA"/>
</dbReference>
<dbReference type="InterPro" id="IPR014722">
    <property type="entry name" value="Rib_uL2_dom2"/>
</dbReference>
<dbReference type="GO" id="GO:0003723">
    <property type="term" value="F:RNA binding"/>
    <property type="evidence" value="ECO:0007669"/>
    <property type="project" value="InterPro"/>
</dbReference>
<dbReference type="AlphaFoldDB" id="A0AAD5N8I2"/>
<dbReference type="NCBIfam" id="TIGR01080">
    <property type="entry name" value="rplX_A_E"/>
    <property type="match status" value="1"/>
</dbReference>
<evidence type="ECO:0000313" key="10">
    <source>
        <dbReference type="Proteomes" id="UP001196413"/>
    </source>
</evidence>
<dbReference type="SUPFAM" id="SSF50104">
    <property type="entry name" value="Translation proteins SH3-like domain"/>
    <property type="match status" value="1"/>
</dbReference>
<dbReference type="InterPro" id="IPR008847">
    <property type="entry name" value="Suf"/>
</dbReference>
<evidence type="ECO:0000256" key="6">
    <source>
        <dbReference type="ARBA" id="ARBA00023274"/>
    </source>
</evidence>
<accession>A0AAD5N8I2</accession>
<evidence type="ECO:0000259" key="8">
    <source>
        <dbReference type="Pfam" id="PF05843"/>
    </source>
</evidence>
<dbReference type="GO" id="GO:0006396">
    <property type="term" value="P:RNA processing"/>
    <property type="evidence" value="ECO:0007669"/>
    <property type="project" value="InterPro"/>
</dbReference>
<dbReference type="GO" id="GO:0006412">
    <property type="term" value="P:translation"/>
    <property type="evidence" value="ECO:0007669"/>
    <property type="project" value="InterPro"/>
</dbReference>
<evidence type="ECO:0000313" key="9">
    <source>
        <dbReference type="EMBL" id="KAJ1360329.1"/>
    </source>
</evidence>
<dbReference type="InterPro" id="IPR005756">
    <property type="entry name" value="Ribosomal_uL24_euk/arc"/>
</dbReference>
<sequence length="142" mass="16127">MASGNRPSAELPTNDSEMMLGRNQKQRESQARPINQARNFYEKLVTQFPNAGRYWKAYIEHEGIEDEGQSGGVQGFWQKSVDDEVIIMRGRHRGNTVRAIRCYRKKFVIHVDKITIEKGNGSTVHIGIHQSKVILSTSGENI</sequence>
<keyword evidence="3" id="KW-0677">Repeat</keyword>
<feature type="domain" description="Suppressor of forked" evidence="8">
    <location>
        <begin position="28"/>
        <end position="67"/>
    </location>
</feature>
<dbReference type="GO" id="GO:0003735">
    <property type="term" value="F:structural constituent of ribosome"/>
    <property type="evidence" value="ECO:0007669"/>
    <property type="project" value="InterPro"/>
</dbReference>
<dbReference type="Gene3D" id="2.30.30.30">
    <property type="match status" value="1"/>
</dbReference>
<reference evidence="9" key="1">
    <citation type="submission" date="2021-06" db="EMBL/GenBank/DDBJ databases">
        <title>Parelaphostrongylus tenuis whole genome reference sequence.</title>
        <authorList>
            <person name="Garwood T.J."/>
            <person name="Larsen P.A."/>
            <person name="Fountain-Jones N.M."/>
            <person name="Garbe J.R."/>
            <person name="Macchietto M.G."/>
            <person name="Kania S.A."/>
            <person name="Gerhold R.W."/>
            <person name="Richards J.E."/>
            <person name="Wolf T.M."/>
        </authorList>
    </citation>
    <scope>NUCLEOTIDE SEQUENCE</scope>
    <source>
        <strain evidence="9">MNPRO001-30</strain>
        <tissue evidence="9">Meninges</tissue>
    </source>
</reference>
<dbReference type="InterPro" id="IPR041988">
    <property type="entry name" value="Ribosomal_uL24_KOW"/>
</dbReference>
<keyword evidence="4" id="KW-0689">Ribosomal protein</keyword>
<dbReference type="GO" id="GO:0005634">
    <property type="term" value="C:nucleus"/>
    <property type="evidence" value="ECO:0007669"/>
    <property type="project" value="UniProtKB-SubCell"/>
</dbReference>
<comment type="similarity">
    <text evidence="2">Belongs to the universal ribosomal protein uL24 family.</text>
</comment>
<evidence type="ECO:0000256" key="3">
    <source>
        <dbReference type="ARBA" id="ARBA00022737"/>
    </source>
</evidence>
<gene>
    <name evidence="9" type="primary">RPL-26</name>
    <name evidence="9" type="ORF">KIN20_019265</name>
</gene>
<organism evidence="9 10">
    <name type="scientific">Parelaphostrongylus tenuis</name>
    <name type="common">Meningeal worm</name>
    <dbReference type="NCBI Taxonomy" id="148309"/>
    <lineage>
        <taxon>Eukaryota</taxon>
        <taxon>Metazoa</taxon>
        <taxon>Ecdysozoa</taxon>
        <taxon>Nematoda</taxon>
        <taxon>Chromadorea</taxon>
        <taxon>Rhabditida</taxon>
        <taxon>Rhabditina</taxon>
        <taxon>Rhabditomorpha</taxon>
        <taxon>Strongyloidea</taxon>
        <taxon>Metastrongylidae</taxon>
        <taxon>Parelaphostrongylus</taxon>
    </lineage>
</organism>
<keyword evidence="5" id="KW-0539">Nucleus</keyword>
<evidence type="ECO:0000256" key="5">
    <source>
        <dbReference type="ARBA" id="ARBA00023242"/>
    </source>
</evidence>
<dbReference type="Proteomes" id="UP001196413">
    <property type="component" value="Unassembled WGS sequence"/>
</dbReference>
<dbReference type="InterPro" id="IPR011990">
    <property type="entry name" value="TPR-like_helical_dom_sf"/>
</dbReference>
<comment type="subcellular location">
    <subcellularLocation>
        <location evidence="1">Nucleus</location>
    </subcellularLocation>
</comment>
<evidence type="ECO:0000256" key="1">
    <source>
        <dbReference type="ARBA" id="ARBA00004123"/>
    </source>
</evidence>
<protein>
    <submittedName>
        <fullName evidence="9">KOW motif</fullName>
    </submittedName>
</protein>
<keyword evidence="10" id="KW-1185">Reference proteome</keyword>
<keyword evidence="6" id="KW-0687">Ribonucleoprotein</keyword>
<dbReference type="PANTHER" id="PTHR11143">
    <property type="entry name" value="60S RIBOSOMAL PROTEIN L26 FAMILY MEMBER"/>
    <property type="match status" value="1"/>
</dbReference>
<dbReference type="SUPFAM" id="SSF48452">
    <property type="entry name" value="TPR-like"/>
    <property type="match status" value="1"/>
</dbReference>
<comment type="caution">
    <text evidence="9">The sequence shown here is derived from an EMBL/GenBank/DDBJ whole genome shotgun (WGS) entry which is preliminary data.</text>
</comment>